<feature type="region of interest" description="Disordered" evidence="1">
    <location>
        <begin position="231"/>
        <end position="266"/>
    </location>
</feature>
<dbReference type="InterPro" id="IPR019458">
    <property type="entry name" value="Est1-like_N"/>
</dbReference>
<protein>
    <recommendedName>
        <fullName evidence="6">Protein SMG7</fullName>
    </recommendedName>
</protein>
<dbReference type="Proteomes" id="UP000053424">
    <property type="component" value="Unassembled WGS sequence"/>
</dbReference>
<feature type="region of interest" description="Disordered" evidence="1">
    <location>
        <begin position="87"/>
        <end position="106"/>
    </location>
</feature>
<feature type="region of interest" description="Disordered" evidence="1">
    <location>
        <begin position="698"/>
        <end position="719"/>
    </location>
</feature>
<dbReference type="PANTHER" id="PTHR15696">
    <property type="entry name" value="SMG-7 SUPPRESSOR WITH MORPHOLOGICAL EFFECT ON GENITALIA PROTEIN 7"/>
    <property type="match status" value="1"/>
</dbReference>
<sequence length="1043" mass="116798">MSSSTLLSEAKSIHQSLKELLKTKEPFDKEVDFQRKNLRRRYLNLLLVHPNAKESKDVENHLWMQTSYAFISSYKQHIAVLDRAMQNNQRNQQQQQQGQPRQGNHGVVEHRKLVQRFRQFLADEEKFWTQLVLRLRRLFDLTESQPALVALGLLTDVTDAAPPNLAEGTDTREAAMHGATGRNHYQFPTEDPTVSFVPTTPEERESRLAILSKALICLGDIARYRELYNESNGRPRAGQEDAVPGRRGRNRRGGAPDVPPRPRTYDKAQQCYEQARLLVPYEGNPSHQLAILASYQKDSFSSLIHYYRALCLSQPYDTAAENLGTVLSKALEMWRQRTRRERDKSTSAESQIPPRVRVETFKEKVVVLHALWRVGMDKGIEKMKTIAPSHNEKVANEFYALVSERHLPIDLISSVVVLSQGALWKHRMIRDPPSANHRRSESTVISPGTSTIIEWGLLDHLMDLHLALLEVGKDELKDPPSMDGVDDLAQRISATFRRTLPALRIASKWLRANLKYIVQDQEFNAFQVSEKAEGVDVAKKSTQKISGYSTKTIQFWKTYAQFMLALSQAFPASKLPMFDAPLEEDIEMRGFLPLRKLMGEVKRSENVSADGIHAREQVHPNVEQLMRISDLLDDGKTLAKMENSPLLLINNHIMFNPEAVEDIRVASHSEANRAHSIAGANVPIRQQQLLATIRDNSLDLHPKRDPDADDMTELTSRTDDDPVRDAFKFLNTSEDIVDDDEEDEIVWDPRATISPVLSPRNHVTPLTPVKPILSPKSLSPRSPTHYQLAMPTHTAPAVVHPPAPATTAQDLLNDVMGFNTANRTIGSGLHPTGSESTAPQPKFLFGSELSHRPSQSIWSASRDEQPLMYPANGTSHNAPGGSNGHIYQTSPRQYSVPLGSQDLSQQSIWSSYTAQSPNSQQHLVGALPSAPFAQPPQPMVVGGQHQRIPSSSVAAQLFPTHNQVHHDPFAYSTPLQPPIHRPEHNMAASSLNSSLMHSSLGGSGGPTQYYASSPSAYHSSQLSVHDPRVVPQNYMSQIWSHTG</sequence>
<feature type="region of interest" description="Disordered" evidence="1">
    <location>
        <begin position="824"/>
        <end position="849"/>
    </location>
</feature>
<dbReference type="OrthoDB" id="69928at2759"/>
<evidence type="ECO:0000313" key="5">
    <source>
        <dbReference type="Proteomes" id="UP000053424"/>
    </source>
</evidence>
<organism evidence="4 5">
    <name type="scientific">Hebeloma cylindrosporum</name>
    <dbReference type="NCBI Taxonomy" id="76867"/>
    <lineage>
        <taxon>Eukaryota</taxon>
        <taxon>Fungi</taxon>
        <taxon>Dikarya</taxon>
        <taxon>Basidiomycota</taxon>
        <taxon>Agaricomycotina</taxon>
        <taxon>Agaricomycetes</taxon>
        <taxon>Agaricomycetidae</taxon>
        <taxon>Agaricales</taxon>
        <taxon>Agaricineae</taxon>
        <taxon>Hymenogastraceae</taxon>
        <taxon>Hebeloma</taxon>
    </lineage>
</organism>
<evidence type="ECO:0000256" key="1">
    <source>
        <dbReference type="SAM" id="MobiDB-lite"/>
    </source>
</evidence>
<dbReference type="PANTHER" id="PTHR15696:SF36">
    <property type="entry name" value="NONSENSE-MEDIATED MRNA DECAY FACTOR"/>
    <property type="match status" value="1"/>
</dbReference>
<feature type="compositionally biased region" description="Low complexity" evidence="1">
    <location>
        <begin position="87"/>
        <end position="104"/>
    </location>
</feature>
<dbReference type="SUPFAM" id="SSF48452">
    <property type="entry name" value="TPR-like"/>
    <property type="match status" value="1"/>
</dbReference>
<gene>
    <name evidence="4" type="ORF">M413DRAFT_147741</name>
</gene>
<dbReference type="Pfam" id="PF10373">
    <property type="entry name" value="EST1_DNA_bind"/>
    <property type="match status" value="1"/>
</dbReference>
<feature type="domain" description="Telomerase activating protein Est1-like N-terminal" evidence="3">
    <location>
        <begin position="57"/>
        <end position="229"/>
    </location>
</feature>
<dbReference type="InterPro" id="IPR011990">
    <property type="entry name" value="TPR-like_helical_dom_sf"/>
</dbReference>
<name>A0A0C3CAZ6_HEBCY</name>
<evidence type="ECO:0000259" key="3">
    <source>
        <dbReference type="Pfam" id="PF10374"/>
    </source>
</evidence>
<dbReference type="InterPro" id="IPR018834">
    <property type="entry name" value="DNA/RNA-bd_Est1-type"/>
</dbReference>
<dbReference type="HOGENOM" id="CLU_011778_0_0_1"/>
<keyword evidence="5" id="KW-1185">Reference proteome</keyword>
<dbReference type="EMBL" id="KN831780">
    <property type="protein sequence ID" value="KIM41384.1"/>
    <property type="molecule type" value="Genomic_DNA"/>
</dbReference>
<evidence type="ECO:0000313" key="4">
    <source>
        <dbReference type="EMBL" id="KIM41384.1"/>
    </source>
</evidence>
<dbReference type="InterPro" id="IPR045153">
    <property type="entry name" value="Est1/Ebs1-like"/>
</dbReference>
<dbReference type="Pfam" id="PF10374">
    <property type="entry name" value="EST1"/>
    <property type="match status" value="1"/>
</dbReference>
<evidence type="ECO:0000259" key="2">
    <source>
        <dbReference type="Pfam" id="PF10373"/>
    </source>
</evidence>
<proteinExistence type="predicted"/>
<accession>A0A0C3CAZ6</accession>
<feature type="domain" description="DNA/RNA-binding" evidence="2">
    <location>
        <begin position="268"/>
        <end position="596"/>
    </location>
</feature>
<dbReference type="AlphaFoldDB" id="A0A0C3CAZ6"/>
<dbReference type="Gene3D" id="1.25.40.10">
    <property type="entry name" value="Tetratricopeptide repeat domain"/>
    <property type="match status" value="1"/>
</dbReference>
<dbReference type="STRING" id="686832.A0A0C3CAZ6"/>
<reference evidence="5" key="2">
    <citation type="submission" date="2015-01" db="EMBL/GenBank/DDBJ databases">
        <title>Evolutionary Origins and Diversification of the Mycorrhizal Mutualists.</title>
        <authorList>
            <consortium name="DOE Joint Genome Institute"/>
            <consortium name="Mycorrhizal Genomics Consortium"/>
            <person name="Kohler A."/>
            <person name="Kuo A."/>
            <person name="Nagy L.G."/>
            <person name="Floudas D."/>
            <person name="Copeland A."/>
            <person name="Barry K.W."/>
            <person name="Cichocki N."/>
            <person name="Veneault-Fourrey C."/>
            <person name="LaButti K."/>
            <person name="Lindquist E.A."/>
            <person name="Lipzen A."/>
            <person name="Lundell T."/>
            <person name="Morin E."/>
            <person name="Murat C."/>
            <person name="Riley R."/>
            <person name="Ohm R."/>
            <person name="Sun H."/>
            <person name="Tunlid A."/>
            <person name="Henrissat B."/>
            <person name="Grigoriev I.V."/>
            <person name="Hibbett D.S."/>
            <person name="Martin F."/>
        </authorList>
    </citation>
    <scope>NUCLEOTIDE SEQUENCE [LARGE SCALE GENOMIC DNA]</scope>
    <source>
        <strain evidence="5">h7</strain>
    </source>
</reference>
<feature type="region of interest" description="Disordered" evidence="1">
    <location>
        <begin position="866"/>
        <end position="888"/>
    </location>
</feature>
<reference evidence="4 5" key="1">
    <citation type="submission" date="2014-04" db="EMBL/GenBank/DDBJ databases">
        <authorList>
            <consortium name="DOE Joint Genome Institute"/>
            <person name="Kuo A."/>
            <person name="Gay G."/>
            <person name="Dore J."/>
            <person name="Kohler A."/>
            <person name="Nagy L.G."/>
            <person name="Floudas D."/>
            <person name="Copeland A."/>
            <person name="Barry K.W."/>
            <person name="Cichocki N."/>
            <person name="Veneault-Fourrey C."/>
            <person name="LaButti K."/>
            <person name="Lindquist E.A."/>
            <person name="Lipzen A."/>
            <person name="Lundell T."/>
            <person name="Morin E."/>
            <person name="Murat C."/>
            <person name="Sun H."/>
            <person name="Tunlid A."/>
            <person name="Henrissat B."/>
            <person name="Grigoriev I.V."/>
            <person name="Hibbett D.S."/>
            <person name="Martin F."/>
            <person name="Nordberg H.P."/>
            <person name="Cantor M.N."/>
            <person name="Hua S.X."/>
        </authorList>
    </citation>
    <scope>NUCLEOTIDE SEQUENCE [LARGE SCALE GENOMIC DNA]</scope>
    <source>
        <strain evidence="5">h7</strain>
    </source>
</reference>
<evidence type="ECO:0008006" key="6">
    <source>
        <dbReference type="Google" id="ProtNLM"/>
    </source>
</evidence>